<feature type="domain" description="IPT/TIG" evidence="1">
    <location>
        <begin position="2"/>
        <end position="62"/>
    </location>
</feature>
<sequence>MTGTNFTGAREVDFGNSPATSFTVVSATEVTAVSPAGSGAVDVTVATPSGRSATSAADRFTYGSASVPPFASVLGYHEVAADGGVFSFNAPFFGSMAGKPLD</sequence>
<gene>
    <name evidence="2" type="ORF">ACFFRE_09490</name>
</gene>
<dbReference type="InterPro" id="IPR013783">
    <property type="entry name" value="Ig-like_fold"/>
</dbReference>
<dbReference type="Pfam" id="PF01833">
    <property type="entry name" value="TIG"/>
    <property type="match status" value="1"/>
</dbReference>
<dbReference type="Proteomes" id="UP001589788">
    <property type="component" value="Unassembled WGS sequence"/>
</dbReference>
<dbReference type="InterPro" id="IPR002909">
    <property type="entry name" value="IPT_dom"/>
</dbReference>
<organism evidence="2 3">
    <name type="scientific">Aciditerrimonas ferrireducens</name>
    <dbReference type="NCBI Taxonomy" id="667306"/>
    <lineage>
        <taxon>Bacteria</taxon>
        <taxon>Bacillati</taxon>
        <taxon>Actinomycetota</taxon>
        <taxon>Acidimicrobiia</taxon>
        <taxon>Acidimicrobiales</taxon>
        <taxon>Acidimicrobiaceae</taxon>
        <taxon>Aciditerrimonas</taxon>
    </lineage>
</organism>
<evidence type="ECO:0000313" key="2">
    <source>
        <dbReference type="EMBL" id="MFC0082373.1"/>
    </source>
</evidence>
<dbReference type="InterPro" id="IPR014756">
    <property type="entry name" value="Ig_E-set"/>
</dbReference>
<comment type="caution">
    <text evidence="2">The sequence shown here is derived from an EMBL/GenBank/DDBJ whole genome shotgun (WGS) entry which is preliminary data.</text>
</comment>
<proteinExistence type="predicted"/>
<dbReference type="EMBL" id="JBHLYQ010000094">
    <property type="protein sequence ID" value="MFC0082373.1"/>
    <property type="molecule type" value="Genomic_DNA"/>
</dbReference>
<evidence type="ECO:0000259" key="1">
    <source>
        <dbReference type="Pfam" id="PF01833"/>
    </source>
</evidence>
<protein>
    <submittedName>
        <fullName evidence="2">IPT/TIG domain-containing protein</fullName>
    </submittedName>
</protein>
<reference evidence="2 3" key="1">
    <citation type="submission" date="2024-09" db="EMBL/GenBank/DDBJ databases">
        <authorList>
            <person name="Sun Q."/>
            <person name="Mori K."/>
        </authorList>
    </citation>
    <scope>NUCLEOTIDE SEQUENCE [LARGE SCALE GENOMIC DNA]</scope>
    <source>
        <strain evidence="2 3">JCM 15389</strain>
    </source>
</reference>
<name>A0ABV6C3Y3_9ACTN</name>
<accession>A0ABV6C3Y3</accession>
<evidence type="ECO:0000313" key="3">
    <source>
        <dbReference type="Proteomes" id="UP001589788"/>
    </source>
</evidence>
<feature type="non-terminal residue" evidence="2">
    <location>
        <position position="102"/>
    </location>
</feature>
<dbReference type="Gene3D" id="2.60.40.10">
    <property type="entry name" value="Immunoglobulins"/>
    <property type="match status" value="1"/>
</dbReference>
<dbReference type="CDD" id="cd00102">
    <property type="entry name" value="IPT"/>
    <property type="match status" value="1"/>
</dbReference>
<dbReference type="SUPFAM" id="SSF81296">
    <property type="entry name" value="E set domains"/>
    <property type="match status" value="1"/>
</dbReference>
<keyword evidence="3" id="KW-1185">Reference proteome</keyword>